<accession>A0A5D4MIK5</accession>
<comment type="caution">
    <text evidence="2">The sequence shown here is derived from an EMBL/GenBank/DDBJ whole genome shotgun (WGS) entry which is preliminary data.</text>
</comment>
<feature type="transmembrane region" description="Helical" evidence="1">
    <location>
        <begin position="15"/>
        <end position="40"/>
    </location>
</feature>
<evidence type="ECO:0000313" key="2">
    <source>
        <dbReference type="EMBL" id="TYS01407.1"/>
    </source>
</evidence>
<protein>
    <recommendedName>
        <fullName evidence="4">DUF4083 domain-containing protein</fullName>
    </recommendedName>
</protein>
<dbReference type="EMBL" id="VTEG01000001">
    <property type="protein sequence ID" value="TYS01407.1"/>
    <property type="molecule type" value="Genomic_DNA"/>
</dbReference>
<evidence type="ECO:0000313" key="3">
    <source>
        <dbReference type="Proteomes" id="UP000325182"/>
    </source>
</evidence>
<evidence type="ECO:0008006" key="4">
    <source>
        <dbReference type="Google" id="ProtNLM"/>
    </source>
</evidence>
<keyword evidence="1" id="KW-0472">Membrane</keyword>
<keyword evidence="1" id="KW-0812">Transmembrane</keyword>
<organism evidence="2 3">
    <name type="scientific">Rossellomorea vietnamensis</name>
    <dbReference type="NCBI Taxonomy" id="218284"/>
    <lineage>
        <taxon>Bacteria</taxon>
        <taxon>Bacillati</taxon>
        <taxon>Bacillota</taxon>
        <taxon>Bacilli</taxon>
        <taxon>Bacillales</taxon>
        <taxon>Bacillaceae</taxon>
        <taxon>Rossellomorea</taxon>
    </lineage>
</organism>
<evidence type="ECO:0000256" key="1">
    <source>
        <dbReference type="SAM" id="Phobius"/>
    </source>
</evidence>
<reference evidence="2 3" key="1">
    <citation type="submission" date="2019-08" db="EMBL/GenBank/DDBJ databases">
        <title>Bacillus genomes from the desert of Cuatro Cienegas, Coahuila.</title>
        <authorList>
            <person name="Olmedo-Alvarez G."/>
        </authorList>
    </citation>
    <scope>NUCLEOTIDE SEQUENCE [LARGE SCALE GENOMIC DNA]</scope>
    <source>
        <strain evidence="2 3">CH128b_4D</strain>
    </source>
</reference>
<dbReference type="Proteomes" id="UP000325182">
    <property type="component" value="Unassembled WGS sequence"/>
</dbReference>
<sequence length="62" mass="7175">MKMYLLQADFNGGDIAFQVLMFILLLGVPAAILILIVVWLKGRNKRLDRIEEKMDLLLKDKE</sequence>
<name>A0A5D4MIK5_9BACI</name>
<dbReference type="AlphaFoldDB" id="A0A5D4MIK5"/>
<keyword evidence="1" id="KW-1133">Transmembrane helix</keyword>
<proteinExistence type="predicted"/>
<gene>
    <name evidence="2" type="ORF">FZC84_01765</name>
</gene>